<dbReference type="Gene3D" id="3.40.50.150">
    <property type="entry name" value="Vaccinia Virus protein VP39"/>
    <property type="match status" value="1"/>
</dbReference>
<evidence type="ECO:0000313" key="2">
    <source>
        <dbReference type="EMBL" id="GII77499.1"/>
    </source>
</evidence>
<name>A0A919R0F6_9ACTN</name>
<evidence type="ECO:0000259" key="1">
    <source>
        <dbReference type="Pfam" id="PF01170"/>
    </source>
</evidence>
<dbReference type="Proteomes" id="UP000655287">
    <property type="component" value="Unassembled WGS sequence"/>
</dbReference>
<comment type="caution">
    <text evidence="2">The sequence shown here is derived from an EMBL/GenBank/DDBJ whole genome shotgun (WGS) entry which is preliminary data.</text>
</comment>
<dbReference type="PANTHER" id="PTHR14911:SF13">
    <property type="entry name" value="TRNA (GUANINE(6)-N2)-METHYLTRANSFERASE THUMP3"/>
    <property type="match status" value="1"/>
</dbReference>
<dbReference type="PROSITE" id="PS00092">
    <property type="entry name" value="N6_MTASE"/>
    <property type="match status" value="1"/>
</dbReference>
<evidence type="ECO:0000313" key="3">
    <source>
        <dbReference type="Proteomes" id="UP000655287"/>
    </source>
</evidence>
<accession>A0A919R0F6</accession>
<dbReference type="PANTHER" id="PTHR14911">
    <property type="entry name" value="THUMP DOMAIN-CONTAINING"/>
    <property type="match status" value="1"/>
</dbReference>
<feature type="domain" description="Ribosomal RNA large subunit methyltransferase K/L-like methyltransferase" evidence="1">
    <location>
        <begin position="177"/>
        <end position="339"/>
    </location>
</feature>
<dbReference type="AlphaFoldDB" id="A0A919R0F6"/>
<dbReference type="InterPro" id="IPR000241">
    <property type="entry name" value="RlmKL-like_Mtase"/>
</dbReference>
<dbReference type="Pfam" id="PF01170">
    <property type="entry name" value="UPF0020"/>
    <property type="match status" value="1"/>
</dbReference>
<protein>
    <recommendedName>
        <fullName evidence="1">Ribosomal RNA large subunit methyltransferase K/L-like methyltransferase domain-containing protein</fullName>
    </recommendedName>
</protein>
<dbReference type="PRINTS" id="PR00507">
    <property type="entry name" value="N12N6MTFRASE"/>
</dbReference>
<dbReference type="GO" id="GO:0003676">
    <property type="term" value="F:nucleic acid binding"/>
    <property type="evidence" value="ECO:0007669"/>
    <property type="project" value="InterPro"/>
</dbReference>
<reference evidence="2" key="1">
    <citation type="submission" date="2021-01" db="EMBL/GenBank/DDBJ databases">
        <title>Whole genome shotgun sequence of Sphaerisporangium rufum NBRC 109079.</title>
        <authorList>
            <person name="Komaki H."/>
            <person name="Tamura T."/>
        </authorList>
    </citation>
    <scope>NUCLEOTIDE SEQUENCE</scope>
    <source>
        <strain evidence="2">NBRC 109079</strain>
    </source>
</reference>
<gene>
    <name evidence="2" type="ORF">Sru01_24810</name>
</gene>
<organism evidence="2 3">
    <name type="scientific">Sphaerisporangium rufum</name>
    <dbReference type="NCBI Taxonomy" id="1381558"/>
    <lineage>
        <taxon>Bacteria</taxon>
        <taxon>Bacillati</taxon>
        <taxon>Actinomycetota</taxon>
        <taxon>Actinomycetes</taxon>
        <taxon>Streptosporangiales</taxon>
        <taxon>Streptosporangiaceae</taxon>
        <taxon>Sphaerisporangium</taxon>
    </lineage>
</organism>
<keyword evidence="3" id="KW-1185">Reference proteome</keyword>
<dbReference type="InterPro" id="IPR002052">
    <property type="entry name" value="DNA_methylase_N6_adenine_CS"/>
</dbReference>
<dbReference type="InterPro" id="IPR029063">
    <property type="entry name" value="SAM-dependent_MTases_sf"/>
</dbReference>
<dbReference type="EMBL" id="BOOU01000036">
    <property type="protein sequence ID" value="GII77499.1"/>
    <property type="molecule type" value="Genomic_DNA"/>
</dbReference>
<dbReference type="SUPFAM" id="SSF53335">
    <property type="entry name" value="S-adenosyl-L-methionine-dependent methyltransferases"/>
    <property type="match status" value="1"/>
</dbReference>
<proteinExistence type="predicted"/>
<dbReference type="CDD" id="cd02440">
    <property type="entry name" value="AdoMet_MTases"/>
    <property type="match status" value="1"/>
</dbReference>
<dbReference type="RefSeq" id="WP_203984414.1">
    <property type="nucleotide sequence ID" value="NZ_BOOU01000036.1"/>
</dbReference>
<sequence>MTAARLVARCVRGLEAVLADEILQLRLGVVTRLAHREVRFRADGPARPAAVPRTADDLFLLAARSPDIGTARREVAGLAGLAAAADLTGTPDAGGGAARAAGAGIEVSASFLGRRDFNRYDVEDAVGEELARRLGVAYHSRRHGSVPPAGCLAWRVVLDGEQASLMVRTADRPLHRRGYKRHTIPGTLHPPVAAAMARLAGIGPGHLVVDPCCGAGTILIEAALAGPAARLSGFDADPAALRAARANAAGLPGVTFRPGDAGRLPLPAGAADRIVCNPPWGGQVGGRGLLGGSLSRWWAELVRVLAPGGQAVVLVPDPAGLATAIRHGLDPVEMHQVRVSGALSYLVRLVPRR</sequence>
<dbReference type="GO" id="GO:0030488">
    <property type="term" value="P:tRNA methylation"/>
    <property type="evidence" value="ECO:0007669"/>
    <property type="project" value="TreeGrafter"/>
</dbReference>
<dbReference type="GO" id="GO:0016423">
    <property type="term" value="F:tRNA (guanine) methyltransferase activity"/>
    <property type="evidence" value="ECO:0007669"/>
    <property type="project" value="TreeGrafter"/>
</dbReference>